<reference evidence="4" key="1">
    <citation type="submission" date="2025-05" db="UniProtKB">
        <authorList>
            <consortium name="Ensembl"/>
        </authorList>
    </citation>
    <scope>IDENTIFICATION</scope>
</reference>
<dbReference type="InterPro" id="IPR000463">
    <property type="entry name" value="Fatty_acid-bd"/>
</dbReference>
<dbReference type="Ensembl" id="ENSSSCT00025077591.1">
    <property type="protein sequence ID" value="ENSSSCP00025033632.1"/>
    <property type="gene ID" value="ENSSSCG00025056616.1"/>
</dbReference>
<name>A0A8D0UW19_PIG</name>
<dbReference type="InterPro" id="IPR012674">
    <property type="entry name" value="Calycin"/>
</dbReference>
<evidence type="ECO:0000313" key="5">
    <source>
        <dbReference type="Proteomes" id="UP000694727"/>
    </source>
</evidence>
<dbReference type="GO" id="GO:0008289">
    <property type="term" value="F:lipid binding"/>
    <property type="evidence" value="ECO:0007669"/>
    <property type="project" value="InterPro"/>
</dbReference>
<evidence type="ECO:0000259" key="3">
    <source>
        <dbReference type="PROSITE" id="PS00214"/>
    </source>
</evidence>
<evidence type="ECO:0000256" key="1">
    <source>
        <dbReference type="ARBA" id="ARBA00004496"/>
    </source>
</evidence>
<evidence type="ECO:0000313" key="4">
    <source>
        <dbReference type="Ensembl" id="ENSSSCP00025033632.1"/>
    </source>
</evidence>
<accession>A0A8D0UW19</accession>
<dbReference type="SUPFAM" id="SSF50814">
    <property type="entry name" value="Lipocalins"/>
    <property type="match status" value="1"/>
</dbReference>
<evidence type="ECO:0000256" key="2">
    <source>
        <dbReference type="ARBA" id="ARBA00022490"/>
    </source>
</evidence>
<sequence length="139" mass="16877">MSNKFLGTWKLVSSENFDDYMKALERCNLGKRLAESSTKMGWQRDNNKEKAGGWKNGSGKNNFFSKCIKMLFKQRNWLCYFQGNLFSLEYKWIRMVGNKVRVNVWVIFELQRFIYMYFKFRYKNLEMTKPICYFRNNNT</sequence>
<organism evidence="4 5">
    <name type="scientific">Sus scrofa</name>
    <name type="common">Pig</name>
    <dbReference type="NCBI Taxonomy" id="9823"/>
    <lineage>
        <taxon>Eukaryota</taxon>
        <taxon>Metazoa</taxon>
        <taxon>Chordata</taxon>
        <taxon>Craniata</taxon>
        <taxon>Vertebrata</taxon>
        <taxon>Euteleostomi</taxon>
        <taxon>Mammalia</taxon>
        <taxon>Eutheria</taxon>
        <taxon>Laurasiatheria</taxon>
        <taxon>Artiodactyla</taxon>
        <taxon>Suina</taxon>
        <taxon>Suidae</taxon>
        <taxon>Sus</taxon>
    </lineage>
</organism>
<dbReference type="PROSITE" id="PS00214">
    <property type="entry name" value="FABP"/>
    <property type="match status" value="1"/>
</dbReference>
<keyword evidence="2" id="KW-0963">Cytoplasm</keyword>
<comment type="subcellular location">
    <subcellularLocation>
        <location evidence="1">Cytoplasm</location>
    </subcellularLocation>
</comment>
<dbReference type="Ensembl" id="ENSSSCT00045013077.1">
    <property type="protein sequence ID" value="ENSSSCP00045009020.1"/>
    <property type="gene ID" value="ENSSSCG00045007770.1"/>
</dbReference>
<protein>
    <submittedName>
        <fullName evidence="4">Peripheral myelin protein 2</fullName>
    </submittedName>
</protein>
<proteinExistence type="predicted"/>
<dbReference type="Proteomes" id="UP000694727">
    <property type="component" value="Unplaced"/>
</dbReference>
<dbReference type="Gene3D" id="2.40.128.20">
    <property type="match status" value="1"/>
</dbReference>
<dbReference type="GO" id="GO:0005737">
    <property type="term" value="C:cytoplasm"/>
    <property type="evidence" value="ECO:0007669"/>
    <property type="project" value="UniProtKB-SubCell"/>
</dbReference>
<dbReference type="AlphaFoldDB" id="A0A8D0UW19"/>
<dbReference type="Proteomes" id="UP000694728">
    <property type="component" value="Unplaced"/>
</dbReference>
<feature type="domain" description="Cytosolic fatty-acid binding proteins" evidence="3">
    <location>
        <begin position="7"/>
        <end position="24"/>
    </location>
</feature>